<feature type="domain" description="Ppx/GppA phosphatase N-terminal" evidence="1">
    <location>
        <begin position="22"/>
        <end position="287"/>
    </location>
</feature>
<reference evidence="2 3" key="1">
    <citation type="submission" date="2018-08" db="EMBL/GenBank/DDBJ databases">
        <title>Aeromicrobium sp. M2KJ-4, whole genome shotgun sequence.</title>
        <authorList>
            <person name="Tuo L."/>
        </authorList>
    </citation>
    <scope>NUCLEOTIDE SEQUENCE [LARGE SCALE GENOMIC DNA]</scope>
    <source>
        <strain evidence="2 3">M2KJ-4</strain>
    </source>
</reference>
<dbReference type="InterPro" id="IPR003695">
    <property type="entry name" value="Ppx_GppA_N"/>
</dbReference>
<dbReference type="Gene3D" id="3.30.420.40">
    <property type="match status" value="1"/>
</dbReference>
<sequence>MPEQRARVAAIDCGTNSIRLLITDVGDGVKTDLLREMRIVRLGQDVDRTGHLAADAIARTLQATREYAELIAMFGVTDMRFCATSAMRDADNGVELQDAVEGILGVRPEVLAGVDEARASFLGATHGLEQARTLVVDIGGGSTELVIGTGDEIDWSVSLDIGSVRLTERFLHGDPASVGEVTDCMTYLDDVIRPVLTDVAPIGSFVGVAGTVTTVAAHSLGLPSYDSEVIHGARLSLDDVREACLSLVRMSTADRRALPFMHSGRADVIGAGSLILDRLVELLPLESDMLVVSEHDILDGIAWDMTTP</sequence>
<dbReference type="Pfam" id="PF02541">
    <property type="entry name" value="Ppx-GppA"/>
    <property type="match status" value="1"/>
</dbReference>
<protein>
    <submittedName>
        <fullName evidence="2">Ppx/GppA family phosphatase</fullName>
    </submittedName>
</protein>
<dbReference type="InterPro" id="IPR050273">
    <property type="entry name" value="GppA/Ppx_hydrolase"/>
</dbReference>
<dbReference type="InterPro" id="IPR043129">
    <property type="entry name" value="ATPase_NBD"/>
</dbReference>
<evidence type="ECO:0000259" key="1">
    <source>
        <dbReference type="Pfam" id="PF02541"/>
    </source>
</evidence>
<dbReference type="PANTHER" id="PTHR30005">
    <property type="entry name" value="EXOPOLYPHOSPHATASE"/>
    <property type="match status" value="1"/>
</dbReference>
<dbReference type="Gene3D" id="3.30.420.150">
    <property type="entry name" value="Exopolyphosphatase. Domain 2"/>
    <property type="match status" value="1"/>
</dbReference>
<dbReference type="SUPFAM" id="SSF53067">
    <property type="entry name" value="Actin-like ATPase domain"/>
    <property type="match status" value="2"/>
</dbReference>
<comment type="caution">
    <text evidence="2">The sequence shown here is derived from an EMBL/GenBank/DDBJ whole genome shotgun (WGS) entry which is preliminary data.</text>
</comment>
<evidence type="ECO:0000313" key="2">
    <source>
        <dbReference type="EMBL" id="REK71136.1"/>
    </source>
</evidence>
<dbReference type="Proteomes" id="UP000265581">
    <property type="component" value="Unassembled WGS sequence"/>
</dbReference>
<name>A0A371P6N2_9ACTN</name>
<keyword evidence="3" id="KW-1185">Reference proteome</keyword>
<evidence type="ECO:0000313" key="3">
    <source>
        <dbReference type="Proteomes" id="UP000265581"/>
    </source>
</evidence>
<dbReference type="AlphaFoldDB" id="A0A371P6N2"/>
<proteinExistence type="predicted"/>
<dbReference type="PANTHER" id="PTHR30005:SF13">
    <property type="entry name" value="EXOPOLYPHOSPHATASE 2"/>
    <property type="match status" value="1"/>
</dbReference>
<organism evidence="2 3">
    <name type="scientific">Aeromicrobium endophyticum</name>
    <dbReference type="NCBI Taxonomy" id="2292704"/>
    <lineage>
        <taxon>Bacteria</taxon>
        <taxon>Bacillati</taxon>
        <taxon>Actinomycetota</taxon>
        <taxon>Actinomycetes</taxon>
        <taxon>Propionibacteriales</taxon>
        <taxon>Nocardioidaceae</taxon>
        <taxon>Aeromicrobium</taxon>
    </lineage>
</organism>
<dbReference type="CDD" id="cd24119">
    <property type="entry name" value="ASKHA_NBD_MtPPX2-like"/>
    <property type="match status" value="1"/>
</dbReference>
<dbReference type="EMBL" id="QUBR01000002">
    <property type="protein sequence ID" value="REK71136.1"/>
    <property type="molecule type" value="Genomic_DNA"/>
</dbReference>
<dbReference type="OrthoDB" id="9793035at2"/>
<gene>
    <name evidence="2" type="ORF">DX116_18050</name>
</gene>
<dbReference type="RefSeq" id="WP_119705727.1">
    <property type="nucleotide sequence ID" value="NZ_JBHSOI010000002.1"/>
</dbReference>
<accession>A0A371P6N2</accession>
<dbReference type="GO" id="GO:0016462">
    <property type="term" value="F:pyrophosphatase activity"/>
    <property type="evidence" value="ECO:0007669"/>
    <property type="project" value="TreeGrafter"/>
</dbReference>